<dbReference type="RefSeq" id="WP_220610631.1">
    <property type="nucleotide sequence ID" value="NZ_CP080598.1"/>
</dbReference>
<dbReference type="Pfam" id="PF04055">
    <property type="entry name" value="Radical_SAM"/>
    <property type="match status" value="1"/>
</dbReference>
<dbReference type="CDD" id="cd21109">
    <property type="entry name" value="SPASM"/>
    <property type="match status" value="1"/>
</dbReference>
<evidence type="ECO:0000313" key="10">
    <source>
        <dbReference type="Proteomes" id="UP000826540"/>
    </source>
</evidence>
<dbReference type="PANTHER" id="PTHR43273">
    <property type="entry name" value="ANAEROBIC SULFATASE-MATURATING ENZYME HOMOLOG ASLB-RELATED"/>
    <property type="match status" value="1"/>
</dbReference>
<evidence type="ECO:0000256" key="2">
    <source>
        <dbReference type="ARBA" id="ARBA00022691"/>
    </source>
</evidence>
<evidence type="ECO:0000256" key="3">
    <source>
        <dbReference type="ARBA" id="ARBA00022723"/>
    </source>
</evidence>
<evidence type="ECO:0000256" key="5">
    <source>
        <dbReference type="ARBA" id="ARBA00023014"/>
    </source>
</evidence>
<keyword evidence="2" id="KW-0949">S-adenosyl-L-methionine</keyword>
<dbReference type="Proteomes" id="UP000826540">
    <property type="component" value="Chromosome"/>
</dbReference>
<comment type="cofactor">
    <cofactor evidence="1">
        <name>[4Fe-4S] cluster</name>
        <dbReference type="ChEBI" id="CHEBI:49883"/>
    </cofactor>
</comment>
<organism evidence="9 10">
    <name type="scientific">Sphaerospermopsis torques-reginae ITEP-024</name>
    <dbReference type="NCBI Taxonomy" id="984208"/>
    <lineage>
        <taxon>Bacteria</taxon>
        <taxon>Bacillati</taxon>
        <taxon>Cyanobacteriota</taxon>
        <taxon>Cyanophyceae</taxon>
        <taxon>Nostocales</taxon>
        <taxon>Aphanizomenonaceae</taxon>
        <taxon>Sphaerospermopsis</taxon>
        <taxon>Sphaerospermopsis torques-reginae</taxon>
    </lineage>
</organism>
<evidence type="ECO:0000259" key="8">
    <source>
        <dbReference type="Pfam" id="PF13186"/>
    </source>
</evidence>
<dbReference type="InterPro" id="IPR058240">
    <property type="entry name" value="rSAM_sf"/>
</dbReference>
<keyword evidence="5" id="KW-0411">Iron-sulfur</keyword>
<comment type="similarity">
    <text evidence="6">Belongs to the radical SAM superfamily. Anaerobic sulfatase-maturating enzyme family.</text>
</comment>
<evidence type="ECO:0000313" key="9">
    <source>
        <dbReference type="EMBL" id="QYX32777.1"/>
    </source>
</evidence>
<dbReference type="SUPFAM" id="SSF102114">
    <property type="entry name" value="Radical SAM enzymes"/>
    <property type="match status" value="1"/>
</dbReference>
<evidence type="ECO:0000256" key="1">
    <source>
        <dbReference type="ARBA" id="ARBA00001966"/>
    </source>
</evidence>
<evidence type="ECO:0000256" key="6">
    <source>
        <dbReference type="ARBA" id="ARBA00023601"/>
    </source>
</evidence>
<dbReference type="InterPro" id="IPR023867">
    <property type="entry name" value="Sulphatase_maturase_rSAM"/>
</dbReference>
<evidence type="ECO:0000259" key="7">
    <source>
        <dbReference type="Pfam" id="PF04055"/>
    </source>
</evidence>
<sequence length="370" mass="42737">MNLIMKLSKLCNLRCTYCYEYDELANKERMSLDGIEFFFKNMADYMIKEEKNFSLTLIFHGGEALLLPHNYLRSICELKDKYLTKNGINTRTTVQSNLFKISSKTLDLLEELEIQLGFSLDVFGEQRLDIAGKVSQDQVLDNLQLLLDRQIPVGGISVLHALNVDKALQTYQFYNELGIDYRILPIHSSREILPERMSNLLLSHQQTINALKMIAKAQFSEISHITVQPLNEYFQAAVRYIINSTIDIYNPYIHDWAWIVNTNGDVYAHGDAYLAEGLMGNIFQQTVSEIFQSQDFVNVTNHRMKRGELCRRCQYDRKCNQIAITEAIPSERVYDSCGILQCAIAKPMIEFMIDEIRNSPDSQSIFEVYK</sequence>
<name>A0ABX8X245_9CYAN</name>
<reference evidence="9 10" key="1">
    <citation type="journal article" date="2022" name="J. Am. Chem. Soc.">
        <title>Biosynthesis of Guanitoxin Enables Global Environmental Detection in Freshwater Cyanobacteria.</title>
        <authorList>
            <person name="Lima S.T."/>
            <person name="Fallon T.R."/>
            <person name="Cordoza J.L."/>
            <person name="Chekan J.R."/>
            <person name="Delbaje E."/>
            <person name="Hopiavuori A.R."/>
            <person name="Alvarenga D.O."/>
            <person name="Wood S.M."/>
            <person name="Luhavaya H."/>
            <person name="Baumgartner J.T."/>
            <person name="Dorr F.A."/>
            <person name="Etchegaray A."/>
            <person name="Pinto E."/>
            <person name="McKinnie S.M.K."/>
            <person name="Fiore M.F."/>
            <person name="Moore B.S."/>
        </authorList>
    </citation>
    <scope>NUCLEOTIDE SEQUENCE [LARGE SCALE GENOMIC DNA]</scope>
    <source>
        <strain evidence="9 10">ITEP-024</strain>
    </source>
</reference>
<feature type="domain" description="4Fe4S-binding SPASM" evidence="8">
    <location>
        <begin position="258"/>
        <end position="314"/>
    </location>
</feature>
<dbReference type="SFLD" id="SFLDS00029">
    <property type="entry name" value="Radical_SAM"/>
    <property type="match status" value="1"/>
</dbReference>
<dbReference type="SFLD" id="SFLDG01067">
    <property type="entry name" value="SPASM/twitch_domain_containing"/>
    <property type="match status" value="1"/>
</dbReference>
<dbReference type="InterPro" id="IPR007197">
    <property type="entry name" value="rSAM"/>
</dbReference>
<accession>A0ABX8X245</accession>
<feature type="domain" description="Radical SAM core" evidence="7">
    <location>
        <begin position="7"/>
        <end position="173"/>
    </location>
</feature>
<dbReference type="InterPro" id="IPR023885">
    <property type="entry name" value="4Fe4S-binding_SPASM_dom"/>
</dbReference>
<keyword evidence="3" id="KW-0479">Metal-binding</keyword>
<keyword evidence="4" id="KW-0408">Iron</keyword>
<dbReference type="EMBL" id="CP080598">
    <property type="protein sequence ID" value="QYX32777.1"/>
    <property type="molecule type" value="Genomic_DNA"/>
</dbReference>
<dbReference type="Pfam" id="PF13186">
    <property type="entry name" value="SPASM"/>
    <property type="match status" value="1"/>
</dbReference>
<dbReference type="PANTHER" id="PTHR43273:SF3">
    <property type="entry name" value="ANAEROBIC SULFATASE-MATURATING ENZYME HOMOLOG ASLB-RELATED"/>
    <property type="match status" value="1"/>
</dbReference>
<proteinExistence type="inferred from homology"/>
<dbReference type="InterPro" id="IPR013785">
    <property type="entry name" value="Aldolase_TIM"/>
</dbReference>
<dbReference type="Gene3D" id="3.20.20.70">
    <property type="entry name" value="Aldolase class I"/>
    <property type="match status" value="1"/>
</dbReference>
<protein>
    <submittedName>
        <fullName evidence="9">Radical SAM protein</fullName>
    </submittedName>
</protein>
<evidence type="ECO:0000256" key="4">
    <source>
        <dbReference type="ARBA" id="ARBA00023004"/>
    </source>
</evidence>
<keyword evidence="10" id="KW-1185">Reference proteome</keyword>
<gene>
    <name evidence="9" type="ORF">K2F26_05305</name>
</gene>
<dbReference type="CDD" id="cd01335">
    <property type="entry name" value="Radical_SAM"/>
    <property type="match status" value="1"/>
</dbReference>